<feature type="domain" description="Carbohydrate kinase FGGY N-terminal" evidence="3">
    <location>
        <begin position="4"/>
        <end position="248"/>
    </location>
</feature>
<evidence type="ECO:0000259" key="3">
    <source>
        <dbReference type="Pfam" id="PF00370"/>
    </source>
</evidence>
<dbReference type="EC" id="2.7.1.-" evidence="5"/>
<organism evidence="5">
    <name type="scientific">mine drainage metagenome</name>
    <dbReference type="NCBI Taxonomy" id="410659"/>
    <lineage>
        <taxon>unclassified sequences</taxon>
        <taxon>metagenomes</taxon>
        <taxon>ecological metagenomes</taxon>
    </lineage>
</organism>
<proteinExistence type="predicted"/>
<keyword evidence="2 5" id="KW-0418">Kinase</keyword>
<dbReference type="EMBL" id="MLJW01000061">
    <property type="protein sequence ID" value="OIR03950.1"/>
    <property type="molecule type" value="Genomic_DNA"/>
</dbReference>
<dbReference type="AlphaFoldDB" id="A0A1J5SV83"/>
<evidence type="ECO:0000259" key="4">
    <source>
        <dbReference type="Pfam" id="PF02782"/>
    </source>
</evidence>
<dbReference type="InterPro" id="IPR000577">
    <property type="entry name" value="Carb_kinase_FGGY"/>
</dbReference>
<dbReference type="PANTHER" id="PTHR43095">
    <property type="entry name" value="SUGAR KINASE"/>
    <property type="match status" value="1"/>
</dbReference>
<dbReference type="PANTHER" id="PTHR43095:SF5">
    <property type="entry name" value="XYLULOSE KINASE"/>
    <property type="match status" value="1"/>
</dbReference>
<dbReference type="GO" id="GO:0005975">
    <property type="term" value="P:carbohydrate metabolic process"/>
    <property type="evidence" value="ECO:0007669"/>
    <property type="project" value="InterPro"/>
</dbReference>
<evidence type="ECO:0000313" key="5">
    <source>
        <dbReference type="EMBL" id="OIR03950.1"/>
    </source>
</evidence>
<gene>
    <name evidence="5" type="primary">lsrK</name>
    <name evidence="5" type="ORF">GALL_138870</name>
</gene>
<keyword evidence="1 5" id="KW-0808">Transferase</keyword>
<dbReference type="Pfam" id="PF02782">
    <property type="entry name" value="FGGY_C"/>
    <property type="match status" value="1"/>
</dbReference>
<dbReference type="InterPro" id="IPR043129">
    <property type="entry name" value="ATPase_NBD"/>
</dbReference>
<dbReference type="PIRSF" id="PIRSF000538">
    <property type="entry name" value="GlpK"/>
    <property type="match status" value="1"/>
</dbReference>
<dbReference type="InterPro" id="IPR050406">
    <property type="entry name" value="FGGY_Carb_Kinase"/>
</dbReference>
<evidence type="ECO:0000256" key="1">
    <source>
        <dbReference type="ARBA" id="ARBA00022679"/>
    </source>
</evidence>
<dbReference type="InterPro" id="IPR018484">
    <property type="entry name" value="FGGY_N"/>
</dbReference>
<protein>
    <submittedName>
        <fullName evidence="5">Autoinducer 2 kinase LsrK</fullName>
        <ecNumber evidence="5">2.7.1.-</ecNumber>
    </submittedName>
</protein>
<evidence type="ECO:0000256" key="2">
    <source>
        <dbReference type="ARBA" id="ARBA00022777"/>
    </source>
</evidence>
<dbReference type="Gene3D" id="3.30.420.40">
    <property type="match status" value="2"/>
</dbReference>
<sequence length="453" mass="47977">MKLFLGIDLGTSYFKVGLFDEVGLLHGLGRVAVPKTTPFPGACEVPIEQVWALLRQGLTEALVQAGARSTDIAGLSYSSQANSFVLLDASDRPLTPLIVWKDLRARVAPAELADFGQTDDFARVVGFRGMIPELAVVKWTWFRAQRPELWGRARRIMTLSDYLTFELIGERVGDSSTASLLGLLDLRAKGWWDEALQIAGVSKETLSVPLAPGTFAGRTTRRASELLGIPAGIPYAVGGLDHHVAALGGGLGPLADVSISTGTVLAAISLIEDPVAESGCYHGPHVAPTRYYRLAFDSGGTEQIEELRRGLAPDLSISKLVEAAAAVGVGRDEEGSAAVAARRFLERIAACQRSLIGRVLGAREPRAVVANGGLTRSTAWLQLDADLLGVPVIEPTCTESACLGAALIGGVAAGVFTSFDEAARKMVHVRKYYFPCRPGRSISMSSGPGGASV</sequence>
<dbReference type="GO" id="GO:0016301">
    <property type="term" value="F:kinase activity"/>
    <property type="evidence" value="ECO:0007669"/>
    <property type="project" value="UniProtKB-KW"/>
</dbReference>
<accession>A0A1J5SV83</accession>
<dbReference type="InterPro" id="IPR018485">
    <property type="entry name" value="FGGY_C"/>
</dbReference>
<dbReference type="CDD" id="cd07773">
    <property type="entry name" value="ASKHA_NBD_FGGY_FK"/>
    <property type="match status" value="1"/>
</dbReference>
<comment type="caution">
    <text evidence="5">The sequence shown here is derived from an EMBL/GenBank/DDBJ whole genome shotgun (WGS) entry which is preliminary data.</text>
</comment>
<dbReference type="Pfam" id="PF00370">
    <property type="entry name" value="FGGY_N"/>
    <property type="match status" value="1"/>
</dbReference>
<name>A0A1J5SV83_9ZZZZ</name>
<reference evidence="5" key="1">
    <citation type="submission" date="2016-10" db="EMBL/GenBank/DDBJ databases">
        <title>Sequence of Gallionella enrichment culture.</title>
        <authorList>
            <person name="Poehlein A."/>
            <person name="Muehling M."/>
            <person name="Daniel R."/>
        </authorList>
    </citation>
    <scope>NUCLEOTIDE SEQUENCE</scope>
</reference>
<feature type="domain" description="Carbohydrate kinase FGGY C-terminal" evidence="4">
    <location>
        <begin position="336"/>
        <end position="413"/>
    </location>
</feature>
<dbReference type="SUPFAM" id="SSF53067">
    <property type="entry name" value="Actin-like ATPase domain"/>
    <property type="match status" value="2"/>
</dbReference>